<dbReference type="GO" id="GO:0005886">
    <property type="term" value="C:plasma membrane"/>
    <property type="evidence" value="ECO:0007669"/>
    <property type="project" value="TreeGrafter"/>
</dbReference>
<gene>
    <name evidence="4" type="ORF">ETAA8_53710</name>
</gene>
<feature type="transmembrane region" description="Helical" evidence="1">
    <location>
        <begin position="435"/>
        <end position="456"/>
    </location>
</feature>
<feature type="domain" description="FeoB-type G" evidence="2">
    <location>
        <begin position="26"/>
        <end position="162"/>
    </location>
</feature>
<feature type="transmembrane region" description="Helical" evidence="1">
    <location>
        <begin position="275"/>
        <end position="293"/>
    </location>
</feature>
<dbReference type="InterPro" id="IPR011642">
    <property type="entry name" value="Gate_dom"/>
</dbReference>
<feature type="domain" description="Nucleoside transporter/FeoB GTPase Gate" evidence="3">
    <location>
        <begin position="277"/>
        <end position="369"/>
    </location>
</feature>
<reference evidence="4 5" key="1">
    <citation type="submission" date="2019-02" db="EMBL/GenBank/DDBJ databases">
        <title>Deep-cultivation of Planctomycetes and their phenomic and genomic characterization uncovers novel biology.</title>
        <authorList>
            <person name="Wiegand S."/>
            <person name="Jogler M."/>
            <person name="Boedeker C."/>
            <person name="Pinto D."/>
            <person name="Vollmers J."/>
            <person name="Rivas-Marin E."/>
            <person name="Kohn T."/>
            <person name="Peeters S.H."/>
            <person name="Heuer A."/>
            <person name="Rast P."/>
            <person name="Oberbeckmann S."/>
            <person name="Bunk B."/>
            <person name="Jeske O."/>
            <person name="Meyerdierks A."/>
            <person name="Storesund J.E."/>
            <person name="Kallscheuer N."/>
            <person name="Luecker S."/>
            <person name="Lage O.M."/>
            <person name="Pohl T."/>
            <person name="Merkel B.J."/>
            <person name="Hornburger P."/>
            <person name="Mueller R.-W."/>
            <person name="Bruemmer F."/>
            <person name="Labrenz M."/>
            <person name="Spormann A.M."/>
            <person name="Op den Camp H."/>
            <person name="Overmann J."/>
            <person name="Amann R."/>
            <person name="Jetten M.S.M."/>
            <person name="Mascher T."/>
            <person name="Medema M.H."/>
            <person name="Devos D.P."/>
            <person name="Kaster A.-K."/>
            <person name="Ovreas L."/>
            <person name="Rohde M."/>
            <person name="Galperin M.Y."/>
            <person name="Jogler C."/>
        </authorList>
    </citation>
    <scope>NUCLEOTIDE SEQUENCE [LARGE SCALE GENOMIC DNA]</scope>
    <source>
        <strain evidence="4 5">ETA_A8</strain>
    </source>
</reference>
<dbReference type="KEGG" id="aagg:ETAA8_53710"/>
<feature type="transmembrane region" description="Helical" evidence="1">
    <location>
        <begin position="348"/>
        <end position="372"/>
    </location>
</feature>
<keyword evidence="1" id="KW-0472">Membrane</keyword>
<dbReference type="InterPro" id="IPR030389">
    <property type="entry name" value="G_FEOB_dom"/>
</dbReference>
<dbReference type="GO" id="GO:0005525">
    <property type="term" value="F:GTP binding"/>
    <property type="evidence" value="ECO:0007669"/>
    <property type="project" value="InterPro"/>
</dbReference>
<keyword evidence="5" id="KW-1185">Reference proteome</keyword>
<dbReference type="Proteomes" id="UP000315017">
    <property type="component" value="Chromosome"/>
</dbReference>
<dbReference type="EMBL" id="CP036274">
    <property type="protein sequence ID" value="QDU30252.1"/>
    <property type="molecule type" value="Genomic_DNA"/>
</dbReference>
<dbReference type="AlphaFoldDB" id="A0A517YJ59"/>
<keyword evidence="1" id="KW-0812">Transmembrane</keyword>
<evidence type="ECO:0000256" key="1">
    <source>
        <dbReference type="SAM" id="Phobius"/>
    </source>
</evidence>
<dbReference type="PANTHER" id="PTHR43185:SF1">
    <property type="entry name" value="FE(2+) TRANSPORTER FEOB"/>
    <property type="match status" value="1"/>
</dbReference>
<feature type="transmembrane region" description="Helical" evidence="1">
    <location>
        <begin position="512"/>
        <end position="533"/>
    </location>
</feature>
<dbReference type="Gene3D" id="3.40.50.300">
    <property type="entry name" value="P-loop containing nucleotide triphosphate hydrolases"/>
    <property type="match status" value="1"/>
</dbReference>
<sequence>MLAAFNELPEVAGKNGDSMRSAQGSTVVVIGKESVGKSQLLASLTGCAASVGNFRGTTVSCDCYQCRGKTFVDTPGIVRQSDSETTRLALDRLQASEVVLLVAQATHLDDDLAEMLPLAAGKRGIVAVTFWDKVRQTSQVHEGLALLSRRSGLSIVPLDARAIDRGVREAVFAALEDSQAFPPSGTLPRVGWRVEPRAGIFEIPIIGTIVAAALLLIPAILAITTANWFAGITDAVVRSFLAPLVQWLNSSSVEGSLARAILAGDFGLFTMGPALFVWAAPTVLLYSAMLGAYKASGLIDRLDVALHPVARPLGLAGRDIIRVLMGFGCNVPAVISTRSCSNCSRGTCISAIAFGSACSYQLPAVLAVFSAIGQPQLTFAYLGYLFLTTCLYLRIFSPAVARSPLNQLLLSHRTFLSWPAPSSIWREMRLTIYQFFFRAMPIFVLISMATSILVWLNVLPWLAENLGHLLAAFRLPGEASLPIIMASLRKDGILLFLGGGSSASTPLTPLQALAGVYLASTLLPCLVTVWTIAREQSGKFAAWLVIRQAIAACTFTLVLVWAGYLLGW</sequence>
<dbReference type="Pfam" id="PF02421">
    <property type="entry name" value="FeoB_N"/>
    <property type="match status" value="1"/>
</dbReference>
<name>A0A517YJ59_9BACT</name>
<dbReference type="GO" id="GO:0015093">
    <property type="term" value="F:ferrous iron transmembrane transporter activity"/>
    <property type="evidence" value="ECO:0007669"/>
    <property type="project" value="TreeGrafter"/>
</dbReference>
<keyword evidence="1" id="KW-1133">Transmembrane helix</keyword>
<organism evidence="4 5">
    <name type="scientific">Anatilimnocola aggregata</name>
    <dbReference type="NCBI Taxonomy" id="2528021"/>
    <lineage>
        <taxon>Bacteria</taxon>
        <taxon>Pseudomonadati</taxon>
        <taxon>Planctomycetota</taxon>
        <taxon>Planctomycetia</taxon>
        <taxon>Pirellulales</taxon>
        <taxon>Pirellulaceae</taxon>
        <taxon>Anatilimnocola</taxon>
    </lineage>
</organism>
<evidence type="ECO:0000313" key="5">
    <source>
        <dbReference type="Proteomes" id="UP000315017"/>
    </source>
</evidence>
<dbReference type="SUPFAM" id="SSF52540">
    <property type="entry name" value="P-loop containing nucleoside triphosphate hydrolases"/>
    <property type="match status" value="1"/>
</dbReference>
<accession>A0A517YJ59</accession>
<feature type="transmembrane region" description="Helical" evidence="1">
    <location>
        <begin position="378"/>
        <end position="396"/>
    </location>
</feature>
<evidence type="ECO:0000259" key="2">
    <source>
        <dbReference type="Pfam" id="PF02421"/>
    </source>
</evidence>
<proteinExistence type="predicted"/>
<evidence type="ECO:0000259" key="3">
    <source>
        <dbReference type="Pfam" id="PF07670"/>
    </source>
</evidence>
<dbReference type="InterPro" id="IPR027417">
    <property type="entry name" value="P-loop_NTPase"/>
</dbReference>
<feature type="transmembrane region" description="Helical" evidence="1">
    <location>
        <begin position="540"/>
        <end position="564"/>
    </location>
</feature>
<feature type="transmembrane region" description="Helical" evidence="1">
    <location>
        <begin position="203"/>
        <end position="230"/>
    </location>
</feature>
<dbReference type="InterPro" id="IPR050860">
    <property type="entry name" value="FeoB_GTPase"/>
</dbReference>
<evidence type="ECO:0000313" key="4">
    <source>
        <dbReference type="EMBL" id="QDU30252.1"/>
    </source>
</evidence>
<dbReference type="Pfam" id="PF07670">
    <property type="entry name" value="Gate"/>
    <property type="match status" value="1"/>
</dbReference>
<dbReference type="PANTHER" id="PTHR43185">
    <property type="entry name" value="FERROUS IRON TRANSPORT PROTEIN B"/>
    <property type="match status" value="1"/>
</dbReference>
<protein>
    <submittedName>
        <fullName evidence="4">Ferrous iron transport protein B</fullName>
    </submittedName>
</protein>